<name>A0ACC6P5F4_9BURK</name>
<organism evidence="1 2">
    <name type="scientific">Amphibiibacter pelophylacis</name>
    <dbReference type="NCBI Taxonomy" id="1799477"/>
    <lineage>
        <taxon>Bacteria</taxon>
        <taxon>Pseudomonadati</taxon>
        <taxon>Pseudomonadota</taxon>
        <taxon>Betaproteobacteria</taxon>
        <taxon>Burkholderiales</taxon>
        <taxon>Sphaerotilaceae</taxon>
        <taxon>Amphibiibacter</taxon>
    </lineage>
</organism>
<comment type="caution">
    <text evidence="1">The sequence shown here is derived from an EMBL/GenBank/DDBJ whole genome shotgun (WGS) entry which is preliminary data.</text>
</comment>
<protein>
    <submittedName>
        <fullName evidence="1">VirB3 family type IV secretion system protein</fullName>
    </submittedName>
</protein>
<keyword evidence="2" id="KW-1185">Reference proteome</keyword>
<dbReference type="EMBL" id="JAWDIE010000029">
    <property type="protein sequence ID" value="MEJ7139469.1"/>
    <property type="molecule type" value="Genomic_DNA"/>
</dbReference>
<gene>
    <name evidence="1" type="ORF">RV045_13670</name>
</gene>
<dbReference type="Proteomes" id="UP001364695">
    <property type="component" value="Unassembled WGS sequence"/>
</dbReference>
<evidence type="ECO:0000313" key="2">
    <source>
        <dbReference type="Proteomes" id="UP001364695"/>
    </source>
</evidence>
<proteinExistence type="predicted"/>
<sequence>MSAPMEEFDPRDPLFKGCTRPAMMFGVPLVPLAAVSVVVILLSVWTTIFFAATLVPIVLTMRQIAKSDDQQFRLLGLKLLFRGVNYNHNAKFWKASAYSPFAFKKRK</sequence>
<evidence type="ECO:0000313" key="1">
    <source>
        <dbReference type="EMBL" id="MEJ7139469.1"/>
    </source>
</evidence>
<reference evidence="1" key="1">
    <citation type="submission" date="2023-10" db="EMBL/GenBank/DDBJ databases">
        <title>Amphibacter perezi, gen. nov., sp. nov. a novel taxa of the family Comamonadaceae, class Betaproteobacteria isolated from the skin microbiota of Pelophylax perezi from different populations.</title>
        <authorList>
            <person name="Costa S."/>
            <person name="Proenca D.N."/>
            <person name="Lopes I."/>
            <person name="Morais P.V."/>
        </authorList>
    </citation>
    <scope>NUCLEOTIDE SEQUENCE</scope>
    <source>
        <strain evidence="1">SL12-8</strain>
    </source>
</reference>
<accession>A0ACC6P5F4</accession>